<keyword evidence="8 14" id="KW-0418">Kinase</keyword>
<keyword evidence="17" id="KW-1185">Reference proteome</keyword>
<dbReference type="GO" id="GO:0009398">
    <property type="term" value="P:FMN biosynthetic process"/>
    <property type="evidence" value="ECO:0007669"/>
    <property type="project" value="UniProtKB-UniRule"/>
</dbReference>
<evidence type="ECO:0000256" key="6">
    <source>
        <dbReference type="ARBA" id="ARBA00022695"/>
    </source>
</evidence>
<evidence type="ECO:0000259" key="15">
    <source>
        <dbReference type="SMART" id="SM00904"/>
    </source>
</evidence>
<keyword evidence="9 14" id="KW-0274">FAD</keyword>
<evidence type="ECO:0000313" key="16">
    <source>
        <dbReference type="EMBL" id="AAO44678.1"/>
    </source>
</evidence>
<evidence type="ECO:0000256" key="4">
    <source>
        <dbReference type="ARBA" id="ARBA00022643"/>
    </source>
</evidence>
<dbReference type="GO" id="GO:0008531">
    <property type="term" value="F:riboflavin kinase activity"/>
    <property type="evidence" value="ECO:0007669"/>
    <property type="project" value="UniProtKB-UniRule"/>
</dbReference>
<dbReference type="GO" id="GO:0005524">
    <property type="term" value="F:ATP binding"/>
    <property type="evidence" value="ECO:0007669"/>
    <property type="project" value="UniProtKB-UniRule"/>
</dbReference>
<evidence type="ECO:0000256" key="14">
    <source>
        <dbReference type="PIRNR" id="PIRNR004491"/>
    </source>
</evidence>
<keyword evidence="6 14" id="KW-0548">Nucleotidyltransferase</keyword>
<accession>Q83FW4</accession>
<dbReference type="UniPathway" id="UPA00276">
    <property type="reaction ID" value="UER00406"/>
</dbReference>
<dbReference type="STRING" id="203267.TWT_581"/>
<dbReference type="KEGG" id="twh:TWT_581"/>
<comment type="catalytic activity">
    <reaction evidence="12 14">
        <text>riboflavin + ATP = FMN + ADP + H(+)</text>
        <dbReference type="Rhea" id="RHEA:14357"/>
        <dbReference type="ChEBI" id="CHEBI:15378"/>
        <dbReference type="ChEBI" id="CHEBI:30616"/>
        <dbReference type="ChEBI" id="CHEBI:57986"/>
        <dbReference type="ChEBI" id="CHEBI:58210"/>
        <dbReference type="ChEBI" id="CHEBI:456216"/>
        <dbReference type="EC" id="2.7.1.26"/>
    </reaction>
</comment>
<dbReference type="SUPFAM" id="SSF52374">
    <property type="entry name" value="Nucleotidylyl transferase"/>
    <property type="match status" value="1"/>
</dbReference>
<dbReference type="InterPro" id="IPR023465">
    <property type="entry name" value="Riboflavin_kinase_dom_sf"/>
</dbReference>
<dbReference type="CDD" id="cd02064">
    <property type="entry name" value="FAD_synthetase_N"/>
    <property type="match status" value="1"/>
</dbReference>
<comment type="pathway">
    <text evidence="2 14">Cofactor biosynthesis; FMN biosynthesis; FMN from riboflavin (ATP route): step 1/1.</text>
</comment>
<dbReference type="PANTHER" id="PTHR22749:SF6">
    <property type="entry name" value="RIBOFLAVIN KINASE"/>
    <property type="match status" value="1"/>
</dbReference>
<organism evidence="16 17">
    <name type="scientific">Tropheryma whipplei (strain Twist)</name>
    <name type="common">Whipple's bacillus</name>
    <dbReference type="NCBI Taxonomy" id="203267"/>
    <lineage>
        <taxon>Bacteria</taxon>
        <taxon>Bacillati</taxon>
        <taxon>Actinomycetota</taxon>
        <taxon>Actinomycetes</taxon>
        <taxon>Micrococcales</taxon>
        <taxon>Tropherymataceae</taxon>
        <taxon>Tropheryma</taxon>
    </lineage>
</organism>
<dbReference type="GO" id="GO:0003919">
    <property type="term" value="F:FMN adenylyltransferase activity"/>
    <property type="evidence" value="ECO:0007669"/>
    <property type="project" value="UniProtKB-UniRule"/>
</dbReference>
<dbReference type="InterPro" id="IPR014729">
    <property type="entry name" value="Rossmann-like_a/b/a_fold"/>
</dbReference>
<reference evidence="16 17" key="1">
    <citation type="journal article" date="2003" name="Genome Res.">
        <title>Tropheryma whipplei twist: a human pathogenic Actinobacteria with a reduced genome.</title>
        <authorList>
            <person name="Raoult D."/>
            <person name="Ogata H."/>
            <person name="Audic S."/>
            <person name="Robert C."/>
            <person name="Suhre K."/>
            <person name="Drancourt M."/>
            <person name="Claverie J.-M."/>
        </authorList>
    </citation>
    <scope>NUCLEOTIDE SEQUENCE [LARGE SCALE GENOMIC DNA]</scope>
    <source>
        <strain evidence="16 17">Twist</strain>
    </source>
</reference>
<evidence type="ECO:0000256" key="13">
    <source>
        <dbReference type="ARBA" id="ARBA00049494"/>
    </source>
</evidence>
<gene>
    <name evidence="16" type="primary">ribF</name>
    <name evidence="16" type="ordered locus">TWT_581</name>
</gene>
<dbReference type="Pfam" id="PF06574">
    <property type="entry name" value="FAD_syn"/>
    <property type="match status" value="1"/>
</dbReference>
<comment type="catalytic activity">
    <reaction evidence="13 14">
        <text>FMN + ATP + H(+) = FAD + diphosphate</text>
        <dbReference type="Rhea" id="RHEA:17237"/>
        <dbReference type="ChEBI" id="CHEBI:15378"/>
        <dbReference type="ChEBI" id="CHEBI:30616"/>
        <dbReference type="ChEBI" id="CHEBI:33019"/>
        <dbReference type="ChEBI" id="CHEBI:57692"/>
        <dbReference type="ChEBI" id="CHEBI:58210"/>
        <dbReference type="EC" id="2.7.7.2"/>
    </reaction>
</comment>
<comment type="pathway">
    <text evidence="1 14">Cofactor biosynthesis; FAD biosynthesis; FAD from FMN: step 1/1.</text>
</comment>
<dbReference type="RefSeq" id="WP_011102659.1">
    <property type="nucleotide sequence ID" value="NC_004572.3"/>
</dbReference>
<dbReference type="NCBIfam" id="TIGR00083">
    <property type="entry name" value="ribF"/>
    <property type="match status" value="1"/>
</dbReference>
<dbReference type="EC" id="2.7.1.26" evidence="14"/>
<evidence type="ECO:0000313" key="17">
    <source>
        <dbReference type="Proteomes" id="UP000002200"/>
    </source>
</evidence>
<dbReference type="Gene3D" id="2.40.30.30">
    <property type="entry name" value="Riboflavin kinase-like"/>
    <property type="match status" value="1"/>
</dbReference>
<dbReference type="Proteomes" id="UP000002200">
    <property type="component" value="Chromosome"/>
</dbReference>
<keyword evidence="10 14" id="KW-0067">ATP-binding</keyword>
<dbReference type="SMART" id="SM00904">
    <property type="entry name" value="Flavokinase"/>
    <property type="match status" value="1"/>
</dbReference>
<evidence type="ECO:0000256" key="2">
    <source>
        <dbReference type="ARBA" id="ARBA00005201"/>
    </source>
</evidence>
<evidence type="ECO:0000256" key="7">
    <source>
        <dbReference type="ARBA" id="ARBA00022741"/>
    </source>
</evidence>
<dbReference type="PANTHER" id="PTHR22749">
    <property type="entry name" value="RIBOFLAVIN KINASE/FMN ADENYLYLTRANSFERASE"/>
    <property type="match status" value="1"/>
</dbReference>
<dbReference type="FunFam" id="3.40.50.620:FF:000021">
    <property type="entry name" value="Riboflavin biosynthesis protein"/>
    <property type="match status" value="1"/>
</dbReference>
<evidence type="ECO:0000256" key="9">
    <source>
        <dbReference type="ARBA" id="ARBA00022827"/>
    </source>
</evidence>
<dbReference type="GO" id="GO:0009231">
    <property type="term" value="P:riboflavin biosynthetic process"/>
    <property type="evidence" value="ECO:0007669"/>
    <property type="project" value="InterPro"/>
</dbReference>
<keyword evidence="11" id="KW-0511">Multifunctional enzyme</keyword>
<keyword evidence="5 14" id="KW-0808">Transferase</keyword>
<protein>
    <recommendedName>
        <fullName evidence="14">Riboflavin biosynthesis protein</fullName>
    </recommendedName>
    <domain>
        <recommendedName>
            <fullName evidence="14">Riboflavin kinase</fullName>
            <ecNumber evidence="14">2.7.1.26</ecNumber>
        </recommendedName>
        <alternativeName>
            <fullName evidence="14">Flavokinase</fullName>
        </alternativeName>
    </domain>
    <domain>
        <recommendedName>
            <fullName evidence="14">FMN adenylyltransferase</fullName>
            <ecNumber evidence="14">2.7.7.2</ecNumber>
        </recommendedName>
        <alternativeName>
            <fullName evidence="14">FAD pyrophosphorylase</fullName>
        </alternativeName>
        <alternativeName>
            <fullName evidence="14">FAD synthase</fullName>
        </alternativeName>
    </domain>
</protein>
<dbReference type="UniPathway" id="UPA00277">
    <property type="reaction ID" value="UER00407"/>
</dbReference>
<dbReference type="PIRSF" id="PIRSF004491">
    <property type="entry name" value="FAD_Synth"/>
    <property type="match status" value="1"/>
</dbReference>
<dbReference type="InterPro" id="IPR002606">
    <property type="entry name" value="Riboflavin_kinase_bac"/>
</dbReference>
<evidence type="ECO:0000256" key="1">
    <source>
        <dbReference type="ARBA" id="ARBA00004726"/>
    </source>
</evidence>
<dbReference type="GO" id="GO:0006747">
    <property type="term" value="P:FAD biosynthetic process"/>
    <property type="evidence" value="ECO:0007669"/>
    <property type="project" value="UniProtKB-UniRule"/>
</dbReference>
<dbReference type="InterPro" id="IPR023468">
    <property type="entry name" value="Riboflavin_kinase"/>
</dbReference>
<dbReference type="EMBL" id="AE014184">
    <property type="protein sequence ID" value="AAO44678.1"/>
    <property type="molecule type" value="Genomic_DNA"/>
</dbReference>
<dbReference type="InterPro" id="IPR015865">
    <property type="entry name" value="Riboflavin_kinase_bac/euk"/>
</dbReference>
<dbReference type="Pfam" id="PF01687">
    <property type="entry name" value="Flavokinase"/>
    <property type="match status" value="1"/>
</dbReference>
<dbReference type="EC" id="2.7.7.2" evidence="14"/>
<keyword evidence="3 14" id="KW-0285">Flavoprotein</keyword>
<name>Q83FW4_TROWT</name>
<evidence type="ECO:0000256" key="10">
    <source>
        <dbReference type="ARBA" id="ARBA00022840"/>
    </source>
</evidence>
<evidence type="ECO:0000256" key="8">
    <source>
        <dbReference type="ARBA" id="ARBA00022777"/>
    </source>
</evidence>
<evidence type="ECO:0000256" key="3">
    <source>
        <dbReference type="ARBA" id="ARBA00022630"/>
    </source>
</evidence>
<proteinExistence type="inferred from homology"/>
<dbReference type="eggNOG" id="COG0196">
    <property type="taxonomic scope" value="Bacteria"/>
</dbReference>
<dbReference type="SUPFAM" id="SSF82114">
    <property type="entry name" value="Riboflavin kinase-like"/>
    <property type="match status" value="1"/>
</dbReference>
<evidence type="ECO:0000256" key="12">
    <source>
        <dbReference type="ARBA" id="ARBA00047880"/>
    </source>
</evidence>
<dbReference type="HOGENOM" id="CLU_048437_0_2_11"/>
<sequence length="312" mass="34786">MRVFRSFDCLGRDKRTALTIGKFDGVHLGHRRLLERIVALQNQDTSALVVTFDRDPKTFFKKDMSFAPLCSLEQKLSLLENCNIPNCLILRFDDELASMSAEDFVHKVLLEKLNMSSIVIGDGFRFGARGLGDAMLLEKLARELGFYLEVIPKIQFGKTNISSTLIRKFLSLGQVGNASSCLGRNHVCTGTVVHGKKRGRELGFPTANLGKDVSGFIPADGVYIGRIISDRSYPAAVSIGRNPTFGDLEFSQIEAHALYEDISSLDLYGRRIDVEFIAHLRDTMLYKSIDSLKAAIRSDVERCKEYFSTTVG</sequence>
<dbReference type="NCBIfam" id="TIGR00125">
    <property type="entry name" value="cyt_tran_rel"/>
    <property type="match status" value="1"/>
</dbReference>
<dbReference type="OrthoDB" id="9803667at2"/>
<evidence type="ECO:0000256" key="5">
    <source>
        <dbReference type="ARBA" id="ARBA00022679"/>
    </source>
</evidence>
<dbReference type="InterPro" id="IPR015864">
    <property type="entry name" value="FAD_synthase"/>
</dbReference>
<dbReference type="Gene3D" id="3.40.50.620">
    <property type="entry name" value="HUPs"/>
    <property type="match status" value="1"/>
</dbReference>
<dbReference type="AlphaFoldDB" id="Q83FW4"/>
<evidence type="ECO:0000256" key="11">
    <source>
        <dbReference type="ARBA" id="ARBA00023268"/>
    </source>
</evidence>
<comment type="similarity">
    <text evidence="14">Belongs to the ribF family.</text>
</comment>
<keyword evidence="7 14" id="KW-0547">Nucleotide-binding</keyword>
<dbReference type="InterPro" id="IPR004821">
    <property type="entry name" value="Cyt_trans-like"/>
</dbReference>
<feature type="domain" description="Riboflavin kinase" evidence="15">
    <location>
        <begin position="181"/>
        <end position="308"/>
    </location>
</feature>
<keyword evidence="4 14" id="KW-0288">FMN</keyword>